<proteinExistence type="predicted"/>
<evidence type="ECO:0000256" key="3">
    <source>
        <dbReference type="ARBA" id="ARBA00022553"/>
    </source>
</evidence>
<dbReference type="Pfam" id="PF00512">
    <property type="entry name" value="HisKA"/>
    <property type="match status" value="1"/>
</dbReference>
<evidence type="ECO:0000256" key="2">
    <source>
        <dbReference type="ARBA" id="ARBA00012438"/>
    </source>
</evidence>
<dbReference type="SUPFAM" id="SSF47384">
    <property type="entry name" value="Homodimeric domain of signal transducing histidine kinase"/>
    <property type="match status" value="1"/>
</dbReference>
<dbReference type="AlphaFoldDB" id="A0A1H7YUN3"/>
<keyword evidence="3" id="KW-0597">Phosphoprotein</keyword>
<dbReference type="Pfam" id="PF02518">
    <property type="entry name" value="HATPase_c"/>
    <property type="match status" value="1"/>
</dbReference>
<dbReference type="GO" id="GO:0005886">
    <property type="term" value="C:plasma membrane"/>
    <property type="evidence" value="ECO:0007669"/>
    <property type="project" value="TreeGrafter"/>
</dbReference>
<dbReference type="GO" id="GO:0004721">
    <property type="term" value="F:phosphoprotein phosphatase activity"/>
    <property type="evidence" value="ECO:0007669"/>
    <property type="project" value="TreeGrafter"/>
</dbReference>
<evidence type="ECO:0000256" key="6">
    <source>
        <dbReference type="ARBA" id="ARBA00023012"/>
    </source>
</evidence>
<dbReference type="Proteomes" id="UP000199421">
    <property type="component" value="Unassembled WGS sequence"/>
</dbReference>
<dbReference type="EC" id="2.7.13.3" evidence="2"/>
<keyword evidence="5 9" id="KW-0418">Kinase</keyword>
<evidence type="ECO:0000256" key="1">
    <source>
        <dbReference type="ARBA" id="ARBA00000085"/>
    </source>
</evidence>
<dbReference type="SUPFAM" id="SSF55874">
    <property type="entry name" value="ATPase domain of HSP90 chaperone/DNA topoisomerase II/histidine kinase"/>
    <property type="match status" value="1"/>
</dbReference>
<dbReference type="InterPro" id="IPR036097">
    <property type="entry name" value="HisK_dim/P_sf"/>
</dbReference>
<evidence type="ECO:0000259" key="8">
    <source>
        <dbReference type="PROSITE" id="PS50109"/>
    </source>
</evidence>
<reference evidence="10" key="1">
    <citation type="submission" date="2016-10" db="EMBL/GenBank/DDBJ databases">
        <authorList>
            <person name="Varghese N."/>
            <person name="Submissions S."/>
        </authorList>
    </citation>
    <scope>NUCLEOTIDE SEQUENCE [LARGE SCALE GENOMIC DNA]</scope>
    <source>
        <strain evidence="10">DSM 18733</strain>
    </source>
</reference>
<keyword evidence="4" id="KW-0808">Transferase</keyword>
<dbReference type="CDD" id="cd00075">
    <property type="entry name" value="HATPase"/>
    <property type="match status" value="1"/>
</dbReference>
<dbReference type="Gene3D" id="1.10.287.130">
    <property type="match status" value="1"/>
</dbReference>
<evidence type="ECO:0000313" key="10">
    <source>
        <dbReference type="Proteomes" id="UP000199421"/>
    </source>
</evidence>
<dbReference type="CDD" id="cd00082">
    <property type="entry name" value="HisKA"/>
    <property type="match status" value="1"/>
</dbReference>
<dbReference type="InterPro" id="IPR050351">
    <property type="entry name" value="BphY/WalK/GraS-like"/>
</dbReference>
<dbReference type="PROSITE" id="PS50109">
    <property type="entry name" value="HIS_KIN"/>
    <property type="match status" value="1"/>
</dbReference>
<dbReference type="PANTHER" id="PTHR45453">
    <property type="entry name" value="PHOSPHATE REGULON SENSOR PROTEIN PHOR"/>
    <property type="match status" value="1"/>
</dbReference>
<sequence>MNLSTKTYKIVALLSLCILLYVQYRLIFNTYELRNSQYELKERQIINEVYSESIRNDKVFPGGQKVIDSFIYKNMGLLDSLYNVSKPAFEIEKDKICDSLFNKLQLSSTMDSVFNYIKRSNNLESNLEYALLLEGLNLTFDGTTYITLYNARYPNPRIDSSIQTESGILIDGNLTNIYRQNRVTYLSVSTPSHHSYQIAFSLHVDKDNRTSTILKSMFPTLLLSLSSIFCVICIYYFTYRNWLKQKKLVDMKSDFLNSITHEFNTPISTILVANKSLQNREISNNVANIDSLTEVIKRQAQRLQTLINQALDISKMNKETMETELHSLNLLLEQIISDYRLKVPRDVYIQFSPFKAPCQITLNKFLFTTMLYNIFDNAIKYNVSQRKKILVQTILIEGNAVIEVRDNGIGMSEELIKFIFDKFYRGKNRLRTPGLGLGLYYVKQALEAHNWKLLLESELSKGSKFCIFIPM</sequence>
<evidence type="ECO:0000256" key="5">
    <source>
        <dbReference type="ARBA" id="ARBA00022777"/>
    </source>
</evidence>
<accession>A0A1H7YUN3</accession>
<dbReference type="OrthoDB" id="921707at2"/>
<keyword evidence="7" id="KW-0472">Membrane</keyword>
<dbReference type="PANTHER" id="PTHR45453:SF1">
    <property type="entry name" value="PHOSPHATE REGULON SENSOR PROTEIN PHOR"/>
    <property type="match status" value="1"/>
</dbReference>
<feature type="domain" description="Histidine kinase" evidence="8">
    <location>
        <begin position="258"/>
        <end position="471"/>
    </location>
</feature>
<organism evidence="9 10">
    <name type="scientific">Olivibacter domesticus</name>
    <name type="common">Pseudosphingobacterium domesticum</name>
    <dbReference type="NCBI Taxonomy" id="407022"/>
    <lineage>
        <taxon>Bacteria</taxon>
        <taxon>Pseudomonadati</taxon>
        <taxon>Bacteroidota</taxon>
        <taxon>Sphingobacteriia</taxon>
        <taxon>Sphingobacteriales</taxon>
        <taxon>Sphingobacteriaceae</taxon>
        <taxon>Olivibacter</taxon>
    </lineage>
</organism>
<keyword evidence="7" id="KW-0812">Transmembrane</keyword>
<gene>
    <name evidence="9" type="ORF">SAMN05661044_05343</name>
</gene>
<protein>
    <recommendedName>
        <fullName evidence="2">histidine kinase</fullName>
        <ecNumber evidence="2">2.7.13.3</ecNumber>
    </recommendedName>
</protein>
<dbReference type="PRINTS" id="PR00344">
    <property type="entry name" value="BCTRLSENSOR"/>
</dbReference>
<dbReference type="SMART" id="SM00388">
    <property type="entry name" value="HisKA"/>
    <property type="match status" value="1"/>
</dbReference>
<dbReference type="GO" id="GO:0000155">
    <property type="term" value="F:phosphorelay sensor kinase activity"/>
    <property type="evidence" value="ECO:0007669"/>
    <property type="project" value="InterPro"/>
</dbReference>
<dbReference type="SMART" id="SM00387">
    <property type="entry name" value="HATPase_c"/>
    <property type="match status" value="1"/>
</dbReference>
<dbReference type="InterPro" id="IPR004358">
    <property type="entry name" value="Sig_transdc_His_kin-like_C"/>
</dbReference>
<feature type="transmembrane region" description="Helical" evidence="7">
    <location>
        <begin position="217"/>
        <end position="237"/>
    </location>
</feature>
<dbReference type="GO" id="GO:0016036">
    <property type="term" value="P:cellular response to phosphate starvation"/>
    <property type="evidence" value="ECO:0007669"/>
    <property type="project" value="TreeGrafter"/>
</dbReference>
<dbReference type="InterPro" id="IPR036890">
    <property type="entry name" value="HATPase_C_sf"/>
</dbReference>
<dbReference type="EMBL" id="FOAF01000014">
    <property type="protein sequence ID" value="SEM49916.1"/>
    <property type="molecule type" value="Genomic_DNA"/>
</dbReference>
<dbReference type="Gene3D" id="3.30.565.10">
    <property type="entry name" value="Histidine kinase-like ATPase, C-terminal domain"/>
    <property type="match status" value="1"/>
</dbReference>
<keyword evidence="10" id="KW-1185">Reference proteome</keyword>
<dbReference type="STRING" id="407022.SAMN05661044_05343"/>
<comment type="catalytic activity">
    <reaction evidence="1">
        <text>ATP + protein L-histidine = ADP + protein N-phospho-L-histidine.</text>
        <dbReference type="EC" id="2.7.13.3"/>
    </reaction>
</comment>
<dbReference type="InterPro" id="IPR003661">
    <property type="entry name" value="HisK_dim/P_dom"/>
</dbReference>
<keyword evidence="7" id="KW-1133">Transmembrane helix</keyword>
<dbReference type="InterPro" id="IPR005467">
    <property type="entry name" value="His_kinase_dom"/>
</dbReference>
<dbReference type="InterPro" id="IPR003594">
    <property type="entry name" value="HATPase_dom"/>
</dbReference>
<keyword evidence="6" id="KW-0902">Two-component regulatory system</keyword>
<evidence type="ECO:0000256" key="7">
    <source>
        <dbReference type="SAM" id="Phobius"/>
    </source>
</evidence>
<dbReference type="RefSeq" id="WP_093332403.1">
    <property type="nucleotide sequence ID" value="NZ_FOAF01000014.1"/>
</dbReference>
<evidence type="ECO:0000256" key="4">
    <source>
        <dbReference type="ARBA" id="ARBA00022679"/>
    </source>
</evidence>
<name>A0A1H7YUN3_OLID1</name>
<evidence type="ECO:0000313" key="9">
    <source>
        <dbReference type="EMBL" id="SEM49916.1"/>
    </source>
</evidence>